<evidence type="ECO:0000313" key="1">
    <source>
        <dbReference type="EMBL" id="TXB99120.1"/>
    </source>
</evidence>
<dbReference type="EMBL" id="VMNF01000012">
    <property type="protein sequence ID" value="TXB99120.1"/>
    <property type="molecule type" value="Genomic_DNA"/>
</dbReference>
<dbReference type="AlphaFoldDB" id="A0A5C6SNP1"/>
<gene>
    <name evidence="1" type="ORF">FocTR4_00013160</name>
</gene>
<sequence length="98" mass="10802">MDSSLPEEIIQPTKEDTSITCSHLKPGFGASRARNHNHASRHGNTTKMLQRKVACGSEDIDVALHGPSFNLMSQEQAMHSCPELGCRDDHSWVIFTVA</sequence>
<protein>
    <submittedName>
        <fullName evidence="1">Uncharacterized protein</fullName>
    </submittedName>
</protein>
<organism evidence="1 2">
    <name type="scientific">Fusarium oxysporum f. sp. cubense</name>
    <dbReference type="NCBI Taxonomy" id="61366"/>
    <lineage>
        <taxon>Eukaryota</taxon>
        <taxon>Fungi</taxon>
        <taxon>Dikarya</taxon>
        <taxon>Ascomycota</taxon>
        <taxon>Pezizomycotina</taxon>
        <taxon>Sordariomycetes</taxon>
        <taxon>Hypocreomycetidae</taxon>
        <taxon>Hypocreales</taxon>
        <taxon>Nectriaceae</taxon>
        <taxon>Fusarium</taxon>
        <taxon>Fusarium oxysporum species complex</taxon>
    </lineage>
</organism>
<reference evidence="1 2" key="1">
    <citation type="submission" date="2019-07" db="EMBL/GenBank/DDBJ databases">
        <title>The First High-Quality Draft Genome Sequence of the Causal Agent of the Current Panama Disease Epidemic.</title>
        <authorList>
            <person name="Warmington R.J."/>
            <person name="Kay W."/>
            <person name="Jeffries A."/>
            <person name="Bebber D."/>
            <person name="Moore K."/>
            <person name="Studholme D.J."/>
        </authorList>
    </citation>
    <scope>NUCLEOTIDE SEQUENCE [LARGE SCALE GENOMIC DNA]</scope>
    <source>
        <strain evidence="1 2">TR4</strain>
    </source>
</reference>
<evidence type="ECO:0000313" key="2">
    <source>
        <dbReference type="Proteomes" id="UP000321331"/>
    </source>
</evidence>
<dbReference type="Proteomes" id="UP000321331">
    <property type="component" value="Unassembled WGS sequence"/>
</dbReference>
<comment type="caution">
    <text evidence="1">The sequence shown here is derived from an EMBL/GenBank/DDBJ whole genome shotgun (WGS) entry which is preliminary data.</text>
</comment>
<name>A0A5C6SNP1_FUSOC</name>
<accession>A0A5C6SNP1</accession>
<proteinExistence type="predicted"/>